<keyword evidence="9" id="KW-1185">Reference proteome</keyword>
<keyword evidence="5" id="KW-0328">Glycosyltransferase</keyword>
<evidence type="ECO:0000313" key="9">
    <source>
        <dbReference type="Proteomes" id="UP000887577"/>
    </source>
</evidence>
<dbReference type="InterPro" id="IPR039042">
    <property type="entry name" value="Alg13-like"/>
</dbReference>
<evidence type="ECO:0000256" key="3">
    <source>
        <dbReference type="ARBA" id="ARBA00012614"/>
    </source>
</evidence>
<evidence type="ECO:0000256" key="1">
    <source>
        <dbReference type="ARBA" id="ARBA00004240"/>
    </source>
</evidence>
<evidence type="ECO:0000313" key="10">
    <source>
        <dbReference type="WBParaSite" id="PSU_v2.g5022.t1"/>
    </source>
</evidence>
<sequence>MLKKVGIENLVIQCGAGKVICSLVPEGLKNEDNGCFVEDDCGLKIEFFRYKKSIQENMQSATLIIGHAGAGTCLESLKLRKPMITVVNDKLMDNHQTELADRLAELGHLICTTPSQLHKAVTNKNLLSPKVFQPAKPNLFANYLYSKLGYVVED</sequence>
<keyword evidence="7" id="KW-0256">Endoplasmic reticulum</keyword>
<organism evidence="9 10">
    <name type="scientific">Panagrolaimus superbus</name>
    <dbReference type="NCBI Taxonomy" id="310955"/>
    <lineage>
        <taxon>Eukaryota</taxon>
        <taxon>Metazoa</taxon>
        <taxon>Ecdysozoa</taxon>
        <taxon>Nematoda</taxon>
        <taxon>Chromadorea</taxon>
        <taxon>Rhabditida</taxon>
        <taxon>Tylenchina</taxon>
        <taxon>Panagrolaimomorpha</taxon>
        <taxon>Panagrolaimoidea</taxon>
        <taxon>Panagrolaimidae</taxon>
        <taxon>Panagrolaimus</taxon>
    </lineage>
</organism>
<dbReference type="InterPro" id="IPR007235">
    <property type="entry name" value="Glyco_trans_28_C"/>
</dbReference>
<dbReference type="GO" id="GO:0004577">
    <property type="term" value="F:N-acetylglucosaminyldiphosphodolichol N-acetylglucosaminyltransferase activity"/>
    <property type="evidence" value="ECO:0007669"/>
    <property type="project" value="UniProtKB-EC"/>
</dbReference>
<feature type="domain" description="Glycosyl transferase family 28 C-terminal" evidence="8">
    <location>
        <begin position="9"/>
        <end position="136"/>
    </location>
</feature>
<protein>
    <recommendedName>
        <fullName evidence="4">UDP-N-acetylglucosamine transferase subunit ALG13</fullName>
        <ecNumber evidence="3">2.4.1.141</ecNumber>
    </recommendedName>
</protein>
<dbReference type="PANTHER" id="PTHR12867:SF6">
    <property type="entry name" value="N-ACETYLGLUCOSAMINYLDIPHOSPHODOLICHOL N-ACETYLGLUCOSAMINYLTRANSFERASE"/>
    <property type="match status" value="1"/>
</dbReference>
<dbReference type="EC" id="2.4.1.141" evidence="3"/>
<evidence type="ECO:0000259" key="8">
    <source>
        <dbReference type="Pfam" id="PF04101"/>
    </source>
</evidence>
<evidence type="ECO:0000256" key="2">
    <source>
        <dbReference type="ARBA" id="ARBA00006962"/>
    </source>
</evidence>
<dbReference type="Pfam" id="PF04101">
    <property type="entry name" value="Glyco_tran_28_C"/>
    <property type="match status" value="1"/>
</dbReference>
<evidence type="ECO:0000256" key="4">
    <source>
        <dbReference type="ARBA" id="ARBA00017468"/>
    </source>
</evidence>
<dbReference type="Proteomes" id="UP000887577">
    <property type="component" value="Unplaced"/>
</dbReference>
<dbReference type="AlphaFoldDB" id="A0A914Z438"/>
<name>A0A914Z438_9BILA</name>
<evidence type="ECO:0000256" key="7">
    <source>
        <dbReference type="ARBA" id="ARBA00022824"/>
    </source>
</evidence>
<dbReference type="PANTHER" id="PTHR12867">
    <property type="entry name" value="GLYCOSYL TRANSFERASE-RELATED"/>
    <property type="match status" value="1"/>
</dbReference>
<evidence type="ECO:0000256" key="6">
    <source>
        <dbReference type="ARBA" id="ARBA00022679"/>
    </source>
</evidence>
<dbReference type="GO" id="GO:0005783">
    <property type="term" value="C:endoplasmic reticulum"/>
    <property type="evidence" value="ECO:0007669"/>
    <property type="project" value="UniProtKB-SubCell"/>
</dbReference>
<evidence type="ECO:0000256" key="5">
    <source>
        <dbReference type="ARBA" id="ARBA00022676"/>
    </source>
</evidence>
<accession>A0A914Z438</accession>
<keyword evidence="6" id="KW-0808">Transferase</keyword>
<dbReference type="GO" id="GO:0006488">
    <property type="term" value="P:dolichol-linked oligosaccharide biosynthetic process"/>
    <property type="evidence" value="ECO:0007669"/>
    <property type="project" value="InterPro"/>
</dbReference>
<reference evidence="10" key="1">
    <citation type="submission" date="2022-11" db="UniProtKB">
        <authorList>
            <consortium name="WormBaseParasite"/>
        </authorList>
    </citation>
    <scope>IDENTIFICATION</scope>
</reference>
<proteinExistence type="inferred from homology"/>
<comment type="similarity">
    <text evidence="2">Belongs to the glycosyltransferase 28 family.</text>
</comment>
<dbReference type="WBParaSite" id="PSU_v2.g5022.t1">
    <property type="protein sequence ID" value="PSU_v2.g5022.t1"/>
    <property type="gene ID" value="PSU_v2.g5022"/>
</dbReference>
<dbReference type="Gene3D" id="3.40.50.2000">
    <property type="entry name" value="Glycogen Phosphorylase B"/>
    <property type="match status" value="1"/>
</dbReference>
<dbReference type="SUPFAM" id="SSF53756">
    <property type="entry name" value="UDP-Glycosyltransferase/glycogen phosphorylase"/>
    <property type="match status" value="1"/>
</dbReference>
<comment type="subcellular location">
    <subcellularLocation>
        <location evidence="1">Endoplasmic reticulum</location>
    </subcellularLocation>
</comment>